<proteinExistence type="predicted"/>
<evidence type="ECO:0000313" key="3">
    <source>
        <dbReference type="Proteomes" id="UP001147700"/>
    </source>
</evidence>
<dbReference type="SMART" id="SM00065">
    <property type="entry name" value="GAF"/>
    <property type="match status" value="2"/>
</dbReference>
<dbReference type="InterPro" id="IPR050469">
    <property type="entry name" value="Diguanylate_Cyclase"/>
</dbReference>
<dbReference type="GO" id="GO:0052621">
    <property type="term" value="F:diguanylate cyclase activity"/>
    <property type="evidence" value="ECO:0007669"/>
    <property type="project" value="UniProtKB-EC"/>
</dbReference>
<dbReference type="InterPro" id="IPR029016">
    <property type="entry name" value="GAF-like_dom_sf"/>
</dbReference>
<dbReference type="PANTHER" id="PTHR45138">
    <property type="entry name" value="REGULATORY COMPONENTS OF SENSORY TRANSDUCTION SYSTEM"/>
    <property type="match status" value="1"/>
</dbReference>
<keyword evidence="2" id="KW-0548">Nucleotidyltransferase</keyword>
<name>A0ABT4RJ26_9ACTN</name>
<evidence type="ECO:0000313" key="2">
    <source>
        <dbReference type="EMBL" id="MDA0138552.1"/>
    </source>
</evidence>
<dbReference type="InterPro" id="IPR029787">
    <property type="entry name" value="Nucleotide_cyclase"/>
</dbReference>
<gene>
    <name evidence="2" type="ORF">OJ962_13700</name>
</gene>
<dbReference type="InterPro" id="IPR003018">
    <property type="entry name" value="GAF"/>
</dbReference>
<dbReference type="SUPFAM" id="SSF55781">
    <property type="entry name" value="GAF domain-like"/>
    <property type="match status" value="2"/>
</dbReference>
<dbReference type="Gene3D" id="3.30.450.40">
    <property type="match status" value="2"/>
</dbReference>
<protein>
    <submittedName>
        <fullName evidence="2">Diguanylate cyclase</fullName>
        <ecNumber evidence="2">2.7.7.65</ecNumber>
    </submittedName>
</protein>
<dbReference type="SUPFAM" id="SSF55073">
    <property type="entry name" value="Nucleotide cyclase"/>
    <property type="match status" value="1"/>
</dbReference>
<dbReference type="Pfam" id="PF13185">
    <property type="entry name" value="GAF_2"/>
    <property type="match status" value="2"/>
</dbReference>
<dbReference type="PROSITE" id="PS50887">
    <property type="entry name" value="GGDEF"/>
    <property type="match status" value="1"/>
</dbReference>
<dbReference type="NCBIfam" id="TIGR00254">
    <property type="entry name" value="GGDEF"/>
    <property type="match status" value="1"/>
</dbReference>
<evidence type="ECO:0000259" key="1">
    <source>
        <dbReference type="PROSITE" id="PS50887"/>
    </source>
</evidence>
<dbReference type="EC" id="2.7.7.65" evidence="2"/>
<dbReference type="EMBL" id="JAPCID010000017">
    <property type="protein sequence ID" value="MDA0138552.1"/>
    <property type="molecule type" value="Genomic_DNA"/>
</dbReference>
<organism evidence="2 3">
    <name type="scientific">Solirubrobacter deserti</name>
    <dbReference type="NCBI Taxonomy" id="2282478"/>
    <lineage>
        <taxon>Bacteria</taxon>
        <taxon>Bacillati</taxon>
        <taxon>Actinomycetota</taxon>
        <taxon>Thermoleophilia</taxon>
        <taxon>Solirubrobacterales</taxon>
        <taxon>Solirubrobacteraceae</taxon>
        <taxon>Solirubrobacter</taxon>
    </lineage>
</organism>
<keyword evidence="2" id="KW-0808">Transferase</keyword>
<dbReference type="CDD" id="cd01949">
    <property type="entry name" value="GGDEF"/>
    <property type="match status" value="1"/>
</dbReference>
<dbReference type="PANTHER" id="PTHR45138:SF9">
    <property type="entry name" value="DIGUANYLATE CYCLASE DGCM-RELATED"/>
    <property type="match status" value="1"/>
</dbReference>
<accession>A0ABT4RJ26</accession>
<keyword evidence="3" id="KW-1185">Reference proteome</keyword>
<comment type="caution">
    <text evidence="2">The sequence shown here is derived from an EMBL/GenBank/DDBJ whole genome shotgun (WGS) entry which is preliminary data.</text>
</comment>
<dbReference type="Gene3D" id="3.30.70.270">
    <property type="match status" value="1"/>
</dbReference>
<dbReference type="SMART" id="SM00267">
    <property type="entry name" value="GGDEF"/>
    <property type="match status" value="1"/>
</dbReference>
<feature type="domain" description="GGDEF" evidence="1">
    <location>
        <begin position="385"/>
        <end position="506"/>
    </location>
</feature>
<sequence length="506" mass="53679">MTGYGNGVPLSMMSDVDVSAIQAAAAATSTTYRSFADATRSVLDLLERHVPDAAVFMAHLDRGQFIHRIVDVRRGADYGLRSNQALPLGDAFCSHMAEGRGPRLTGDVGGVEEYAGLAMRQRTGARSYVGVPLELSDGTRVGSLAAVSRRRNAFVAADEQLFVMLARVLAGELERESNARDLRRFNDMLRDQAKGMGAIGRVAKALAAGDDARQAICEAACEVMDAPVAFLLEPSGRDFASTAMAGANVQPVTIQPRGDGSGGGKAFTAKEAYFVADARNHPALAAPLVEATSARSAVFEPVLRDGDVCGVLIVIWQRPLDKLPEASGGMLKLVAAQAAIAIEHAGLRARVAALALTDALTGLVTRRVFDEELPRELARARRGDTPVSVAVLDLDHMSAFNMMRGEGEGDRLVKETAARWRSELREVDVLARLDGVEFALVLPSCGLSEAVEVVDRVRGATPRGQTASAGVARWDGEEPAELLIARAQEALAAAKSSGRNVTIPAE</sequence>
<reference evidence="2" key="1">
    <citation type="submission" date="2022-10" db="EMBL/GenBank/DDBJ databases">
        <title>The WGS of Solirubrobacter sp. CPCC 204708.</title>
        <authorList>
            <person name="Jiang Z."/>
        </authorList>
    </citation>
    <scope>NUCLEOTIDE SEQUENCE</scope>
    <source>
        <strain evidence="2">CPCC 204708</strain>
    </source>
</reference>
<dbReference type="Proteomes" id="UP001147700">
    <property type="component" value="Unassembled WGS sequence"/>
</dbReference>
<dbReference type="InterPro" id="IPR000160">
    <property type="entry name" value="GGDEF_dom"/>
</dbReference>
<dbReference type="InterPro" id="IPR043128">
    <property type="entry name" value="Rev_trsase/Diguanyl_cyclase"/>
</dbReference>
<dbReference type="Pfam" id="PF00990">
    <property type="entry name" value="GGDEF"/>
    <property type="match status" value="1"/>
</dbReference>